<gene>
    <name evidence="2" type="ORF">SAMN05192574_101350</name>
</gene>
<evidence type="ECO:0000256" key="1">
    <source>
        <dbReference type="SAM" id="SignalP"/>
    </source>
</evidence>
<keyword evidence="1" id="KW-0732">Signal</keyword>
<dbReference type="RefSeq" id="WP_091206772.1">
    <property type="nucleotide sequence ID" value="NZ_FOCL01000001.1"/>
</dbReference>
<dbReference type="OrthoDB" id="1326180at2"/>
<evidence type="ECO:0000313" key="3">
    <source>
        <dbReference type="Proteomes" id="UP000198942"/>
    </source>
</evidence>
<accession>A0A1H8A7E3</accession>
<dbReference type="Proteomes" id="UP000198942">
    <property type="component" value="Unassembled WGS sequence"/>
</dbReference>
<reference evidence="3" key="1">
    <citation type="submission" date="2016-10" db="EMBL/GenBank/DDBJ databases">
        <authorList>
            <person name="Varghese N."/>
            <person name="Submissions S."/>
        </authorList>
    </citation>
    <scope>NUCLEOTIDE SEQUENCE [LARGE SCALE GENOMIC DNA]</scope>
    <source>
        <strain evidence="3">Gh-48</strain>
    </source>
</reference>
<feature type="chain" id="PRO_5011674630" description="DUF3078 domain-containing protein" evidence="1">
    <location>
        <begin position="21"/>
        <end position="383"/>
    </location>
</feature>
<dbReference type="AlphaFoldDB" id="A0A1H8A7E3"/>
<organism evidence="2 3">
    <name type="scientific">Mucilaginibacter gossypiicola</name>
    <dbReference type="NCBI Taxonomy" id="551995"/>
    <lineage>
        <taxon>Bacteria</taxon>
        <taxon>Pseudomonadati</taxon>
        <taxon>Bacteroidota</taxon>
        <taxon>Sphingobacteriia</taxon>
        <taxon>Sphingobacteriales</taxon>
        <taxon>Sphingobacteriaceae</taxon>
        <taxon>Mucilaginibacter</taxon>
    </lineage>
</organism>
<feature type="signal peptide" evidence="1">
    <location>
        <begin position="1"/>
        <end position="20"/>
    </location>
</feature>
<keyword evidence="3" id="KW-1185">Reference proteome</keyword>
<name>A0A1H8A7E3_9SPHI</name>
<proteinExistence type="predicted"/>
<protein>
    <recommendedName>
        <fullName evidence="4">DUF3078 domain-containing protein</fullName>
    </recommendedName>
</protein>
<sequence length="383" mass="43810">MKKVYLIVMLLFSIASRALCQQTSPDENDAITRTIANTPTKSSVSYEALTKFFQSTVTTLNGGGYQFKSTLFNTFNLFKDGRLDLSNYYTSKAGRFARNFEYSLGIDKGKSGGFNILTGGFKYAIINNRDKSEHNFFNDFFLIDKRIGNANANAEGIYRAEIAEIKKQDPKKASQMEADLKSSNEKFRTSHNLSDLSKRIQDLRDSLIGSARKDLQTQYDKKAKQLDMKSLLTLSVNPEYKWNTKTLDSTNFALRYLVGIGKKSEKPWFLDLQFNDILKHDTMSNKGLGRNLIRIYAGGNKILANDKENNPLFEMEFALEENWITNKVLYTNEERNTLKFDAVFSLHITKEFTLPVTLKYDLKKPNLFGFLTLQWNLQGKTSN</sequence>
<evidence type="ECO:0008006" key="4">
    <source>
        <dbReference type="Google" id="ProtNLM"/>
    </source>
</evidence>
<dbReference type="STRING" id="551995.SAMN05192574_101350"/>
<dbReference type="EMBL" id="FOCL01000001">
    <property type="protein sequence ID" value="SEM65467.1"/>
    <property type="molecule type" value="Genomic_DNA"/>
</dbReference>
<evidence type="ECO:0000313" key="2">
    <source>
        <dbReference type="EMBL" id="SEM65467.1"/>
    </source>
</evidence>